<dbReference type="Proteomes" id="UP000070444">
    <property type="component" value="Unassembled WGS sequence"/>
</dbReference>
<evidence type="ECO:0000256" key="2">
    <source>
        <dbReference type="SAM" id="MobiDB-lite"/>
    </source>
</evidence>
<organism evidence="4 5">
    <name type="scientific">Conidiobolus coronatus (strain ATCC 28846 / CBS 209.66 / NRRL 28638)</name>
    <name type="common">Delacroixia coronata</name>
    <dbReference type="NCBI Taxonomy" id="796925"/>
    <lineage>
        <taxon>Eukaryota</taxon>
        <taxon>Fungi</taxon>
        <taxon>Fungi incertae sedis</taxon>
        <taxon>Zoopagomycota</taxon>
        <taxon>Entomophthoromycotina</taxon>
        <taxon>Entomophthoromycetes</taxon>
        <taxon>Entomophthorales</taxon>
        <taxon>Ancylistaceae</taxon>
        <taxon>Conidiobolus</taxon>
    </lineage>
</organism>
<keyword evidence="3" id="KW-0812">Transmembrane</keyword>
<evidence type="ECO:0000256" key="3">
    <source>
        <dbReference type="SAM" id="Phobius"/>
    </source>
</evidence>
<feature type="transmembrane region" description="Helical" evidence="3">
    <location>
        <begin position="382"/>
        <end position="403"/>
    </location>
</feature>
<reference evidence="4 5" key="1">
    <citation type="journal article" date="2015" name="Genome Biol. Evol.">
        <title>Phylogenomic analyses indicate that early fungi evolved digesting cell walls of algal ancestors of land plants.</title>
        <authorList>
            <person name="Chang Y."/>
            <person name="Wang S."/>
            <person name="Sekimoto S."/>
            <person name="Aerts A.L."/>
            <person name="Choi C."/>
            <person name="Clum A."/>
            <person name="LaButti K.M."/>
            <person name="Lindquist E.A."/>
            <person name="Yee Ngan C."/>
            <person name="Ohm R.A."/>
            <person name="Salamov A.A."/>
            <person name="Grigoriev I.V."/>
            <person name="Spatafora J.W."/>
            <person name="Berbee M.L."/>
        </authorList>
    </citation>
    <scope>NUCLEOTIDE SEQUENCE [LARGE SCALE GENOMIC DNA]</scope>
    <source>
        <strain evidence="4 5">NRRL 28638</strain>
    </source>
</reference>
<dbReference type="EMBL" id="KQ964436">
    <property type="protein sequence ID" value="KXN73503.1"/>
    <property type="molecule type" value="Genomic_DNA"/>
</dbReference>
<feature type="compositionally biased region" description="Basic and acidic residues" evidence="2">
    <location>
        <begin position="35"/>
        <end position="46"/>
    </location>
</feature>
<name>A0A137PEU0_CONC2</name>
<dbReference type="AlphaFoldDB" id="A0A137PEU0"/>
<evidence type="ECO:0000313" key="5">
    <source>
        <dbReference type="Proteomes" id="UP000070444"/>
    </source>
</evidence>
<sequence>MSSPDNLNYPENSNKSIVSEISYNSESVYSNGRNAHNDKRDELNRRLEERERDDDIYISELEQKIEALNLKISQITKEIKIEQATRDEEALEYKEKIQKYKDNIIALSEKKEISIRAAENEHKRLLQEFERGMAERNSEIAELQLQLVQYKQESQDYASDIKKLISYNNELTSKVVSAEQSELNRHIQTLENQNTELNKQVQALQDKLIELTKPQSNSNSPSPESTQRGLHPLLSHNLENSLLGRDVNSTTTANGEGSFVGNNRLQDNHAQIDYIMDQMRSPNASPFQTLHGTNFQPGQTYQQEMSENLEQKIASLEQQLEYAKQNEEYMSRIISKLKSQPNPLINRGTSSAGSKSSIKSTNDLITSSHSNISILKKHSLDLLIGCMYILAVIIFSIIIAFVFDIFGARYDSWALNGRESRFGSCPAFISDLVVEFKKIIGSNNQ</sequence>
<gene>
    <name evidence="4" type="ORF">CONCODRAFT_15518</name>
</gene>
<accession>A0A137PEU0</accession>
<keyword evidence="3" id="KW-1133">Transmembrane helix</keyword>
<protein>
    <submittedName>
        <fullName evidence="4">Uncharacterized protein</fullName>
    </submittedName>
</protein>
<proteinExistence type="predicted"/>
<feature type="coiled-coil region" evidence="1">
    <location>
        <begin position="299"/>
        <end position="326"/>
    </location>
</feature>
<evidence type="ECO:0000313" key="4">
    <source>
        <dbReference type="EMBL" id="KXN73503.1"/>
    </source>
</evidence>
<keyword evidence="1" id="KW-0175">Coiled coil</keyword>
<evidence type="ECO:0000256" key="1">
    <source>
        <dbReference type="SAM" id="Coils"/>
    </source>
</evidence>
<feature type="region of interest" description="Disordered" evidence="2">
    <location>
        <begin position="26"/>
        <end position="46"/>
    </location>
</feature>
<keyword evidence="5" id="KW-1185">Reference proteome</keyword>
<keyword evidence="3" id="KW-0472">Membrane</keyword>